<dbReference type="HOGENOM" id="CLU_3433163_0_0_1"/>
<evidence type="ECO:0000313" key="2">
    <source>
        <dbReference type="Proteomes" id="UP000000560"/>
    </source>
</evidence>
<proteinExistence type="predicted"/>
<dbReference type="Proteomes" id="UP000000560">
    <property type="component" value="Chromosome I"/>
</dbReference>
<organism evidence="1 2">
    <name type="scientific">Emericella nidulans (strain FGSC A4 / ATCC 38163 / CBS 112.46 / NRRL 194 / M139)</name>
    <name type="common">Aspergillus nidulans</name>
    <dbReference type="NCBI Taxonomy" id="227321"/>
    <lineage>
        <taxon>Eukaryota</taxon>
        <taxon>Fungi</taxon>
        <taxon>Dikarya</taxon>
        <taxon>Ascomycota</taxon>
        <taxon>Pezizomycotina</taxon>
        <taxon>Eurotiomycetes</taxon>
        <taxon>Eurotiomycetidae</taxon>
        <taxon>Eurotiales</taxon>
        <taxon>Aspergillaceae</taxon>
        <taxon>Aspergillus</taxon>
        <taxon>Aspergillus subgen. Nidulantes</taxon>
    </lineage>
</organism>
<sequence length="16" mass="1862">MMLAAWAVLEYHDVRG</sequence>
<evidence type="ECO:0000313" key="1">
    <source>
        <dbReference type="EMBL" id="CBF69722.1"/>
    </source>
</evidence>
<keyword evidence="2" id="KW-1185">Reference proteome</keyword>
<dbReference type="InParanoid" id="C8V177"/>
<name>C8V177_EMENI</name>
<accession>C8V177</accession>
<reference evidence="2" key="1">
    <citation type="journal article" date="2005" name="Nature">
        <title>Sequencing of Aspergillus nidulans and comparative analysis with A. fumigatus and A. oryzae.</title>
        <authorList>
            <person name="Galagan J.E."/>
            <person name="Calvo S.E."/>
            <person name="Cuomo C."/>
            <person name="Ma L.J."/>
            <person name="Wortman J.R."/>
            <person name="Batzoglou S."/>
            <person name="Lee S.I."/>
            <person name="Basturkmen M."/>
            <person name="Spevak C.C."/>
            <person name="Clutterbuck J."/>
            <person name="Kapitonov V."/>
            <person name="Jurka J."/>
            <person name="Scazzocchio C."/>
            <person name="Farman M."/>
            <person name="Butler J."/>
            <person name="Purcell S."/>
            <person name="Harris S."/>
            <person name="Braus G.H."/>
            <person name="Draht O."/>
            <person name="Busch S."/>
            <person name="D'Enfert C."/>
            <person name="Bouchier C."/>
            <person name="Goldman G.H."/>
            <person name="Bell-Pedersen D."/>
            <person name="Griffiths-Jones S."/>
            <person name="Doonan J.H."/>
            <person name="Yu J."/>
            <person name="Vienken K."/>
            <person name="Pain A."/>
            <person name="Freitag M."/>
            <person name="Selker E.U."/>
            <person name="Archer D.B."/>
            <person name="Penalva M.A."/>
            <person name="Oakley B.R."/>
            <person name="Momany M."/>
            <person name="Tanaka T."/>
            <person name="Kumagai T."/>
            <person name="Asai K."/>
            <person name="Machida M."/>
            <person name="Nierman W.C."/>
            <person name="Denning D.W."/>
            <person name="Caddick M."/>
            <person name="Hynes M."/>
            <person name="Paoletti M."/>
            <person name="Fischer R."/>
            <person name="Miller B."/>
            <person name="Dyer P."/>
            <person name="Sachs M.S."/>
            <person name="Osmani S.A."/>
            <person name="Birren B.W."/>
        </authorList>
    </citation>
    <scope>NUCLEOTIDE SEQUENCE [LARGE SCALE GENOMIC DNA]</scope>
    <source>
        <strain evidence="2">FGSC A4 / ATCC 38163 / CBS 112.46 / NRRL 194 / M139</strain>
    </source>
</reference>
<gene>
    <name evidence="1" type="ORF">ANIA_11507</name>
</gene>
<dbReference type="VEuPathDB" id="FungiDB:AN11507"/>
<reference evidence="2" key="2">
    <citation type="journal article" date="2009" name="Fungal Genet. Biol.">
        <title>The 2008 update of the Aspergillus nidulans genome annotation: a community effort.</title>
        <authorList>
            <person name="Wortman J.R."/>
            <person name="Gilsenan J.M."/>
            <person name="Joardar V."/>
            <person name="Deegan J."/>
            <person name="Clutterbuck J."/>
            <person name="Andersen M.R."/>
            <person name="Archer D."/>
            <person name="Bencina M."/>
            <person name="Braus G."/>
            <person name="Coutinho P."/>
            <person name="von Dohren H."/>
            <person name="Doonan J."/>
            <person name="Driessen A.J."/>
            <person name="Durek P."/>
            <person name="Espeso E."/>
            <person name="Fekete E."/>
            <person name="Flipphi M."/>
            <person name="Estrada C.G."/>
            <person name="Geysens S."/>
            <person name="Goldman G."/>
            <person name="de Groot P.W."/>
            <person name="Hansen K."/>
            <person name="Harris S.D."/>
            <person name="Heinekamp T."/>
            <person name="Helmstaedt K."/>
            <person name="Henrissat B."/>
            <person name="Hofmann G."/>
            <person name="Homan T."/>
            <person name="Horio T."/>
            <person name="Horiuchi H."/>
            <person name="James S."/>
            <person name="Jones M."/>
            <person name="Karaffa L."/>
            <person name="Karanyi Z."/>
            <person name="Kato M."/>
            <person name="Keller N."/>
            <person name="Kelly D.E."/>
            <person name="Kiel J.A."/>
            <person name="Kim J.M."/>
            <person name="van der Klei I.J."/>
            <person name="Klis F.M."/>
            <person name="Kovalchuk A."/>
            <person name="Krasevec N."/>
            <person name="Kubicek C.P."/>
            <person name="Liu B."/>
            <person name="Maccabe A."/>
            <person name="Meyer V."/>
            <person name="Mirabito P."/>
            <person name="Miskei M."/>
            <person name="Mos M."/>
            <person name="Mullins J."/>
            <person name="Nelson D.R."/>
            <person name="Nielsen J."/>
            <person name="Oakley B.R."/>
            <person name="Osmani S.A."/>
            <person name="Pakula T."/>
            <person name="Paszewski A."/>
            <person name="Paulsen I."/>
            <person name="Pilsyk S."/>
            <person name="Pocsi I."/>
            <person name="Punt P.J."/>
            <person name="Ram A.F."/>
            <person name="Ren Q."/>
            <person name="Robellet X."/>
            <person name="Robson G."/>
            <person name="Seiboth B."/>
            <person name="van Solingen P."/>
            <person name="Specht T."/>
            <person name="Sun J."/>
            <person name="Taheri-Talesh N."/>
            <person name="Takeshita N."/>
            <person name="Ussery D."/>
            <person name="vanKuyk P.A."/>
            <person name="Visser H."/>
            <person name="van de Vondervoort P.J."/>
            <person name="de Vries R.P."/>
            <person name="Walton J."/>
            <person name="Xiang X."/>
            <person name="Xiong Y."/>
            <person name="Zeng A.P."/>
            <person name="Brandt B.W."/>
            <person name="Cornell M.J."/>
            <person name="van den Hondel C.A."/>
            <person name="Visser J."/>
            <person name="Oliver S.G."/>
            <person name="Turner G."/>
        </authorList>
    </citation>
    <scope>GENOME REANNOTATION</scope>
    <source>
        <strain evidence="2">FGSC A4 / ATCC 38163 / CBS 112.46 / NRRL 194 / M139</strain>
    </source>
</reference>
<protein>
    <submittedName>
        <fullName evidence="1">Uncharacterized protein</fullName>
    </submittedName>
</protein>
<dbReference type="EMBL" id="BN001301">
    <property type="protein sequence ID" value="CBF69722.1"/>
    <property type="molecule type" value="Genomic_DNA"/>
</dbReference>
<dbReference type="AlphaFoldDB" id="C8V177"/>